<keyword evidence="7 14" id="KW-1133">Transmembrane helix</keyword>
<keyword evidence="17" id="KW-1185">Reference proteome</keyword>
<keyword evidence="9 14" id="KW-0472">Membrane</keyword>
<feature type="transmembrane region" description="Helical" evidence="14">
    <location>
        <begin position="70"/>
        <end position="95"/>
    </location>
</feature>
<feature type="transmembrane region" description="Helical" evidence="14">
    <location>
        <begin position="243"/>
        <end position="262"/>
    </location>
</feature>
<dbReference type="Pfam" id="PF01825">
    <property type="entry name" value="GPS"/>
    <property type="match status" value="1"/>
</dbReference>
<evidence type="ECO:0000256" key="12">
    <source>
        <dbReference type="ARBA" id="ARBA00034430"/>
    </source>
</evidence>
<dbReference type="InterPro" id="IPR047871">
    <property type="entry name" value="K_chnl_Slo-like"/>
</dbReference>
<evidence type="ECO:0000256" key="9">
    <source>
        <dbReference type="ARBA" id="ARBA00023136"/>
    </source>
</evidence>
<dbReference type="EMBL" id="MDYQ01000179">
    <property type="protein sequence ID" value="PRP79571.1"/>
    <property type="molecule type" value="Genomic_DNA"/>
</dbReference>
<evidence type="ECO:0000256" key="4">
    <source>
        <dbReference type="ARBA" id="ARBA00022692"/>
    </source>
</evidence>
<keyword evidence="8" id="KW-0406">Ion transport</keyword>
<dbReference type="InterPro" id="IPR013099">
    <property type="entry name" value="K_chnl_dom"/>
</dbReference>
<feature type="transmembrane region" description="Helical" evidence="14">
    <location>
        <begin position="274"/>
        <end position="291"/>
    </location>
</feature>
<evidence type="ECO:0000313" key="17">
    <source>
        <dbReference type="Proteomes" id="UP000241769"/>
    </source>
</evidence>
<feature type="transmembrane region" description="Helical" evidence="14">
    <location>
        <begin position="1561"/>
        <end position="1584"/>
    </location>
</feature>
<dbReference type="Gene3D" id="2.60.220.50">
    <property type="match status" value="1"/>
</dbReference>
<dbReference type="Pfam" id="PF07885">
    <property type="entry name" value="Ion_trans_2"/>
    <property type="match status" value="1"/>
</dbReference>
<dbReference type="InterPro" id="IPR000203">
    <property type="entry name" value="GPS"/>
</dbReference>
<dbReference type="Gene3D" id="1.10.510.10">
    <property type="entry name" value="Transferase(Phosphotransferase) domain 1"/>
    <property type="match status" value="1"/>
</dbReference>
<dbReference type="PROSITE" id="PS50221">
    <property type="entry name" value="GAIN_B"/>
    <property type="match status" value="1"/>
</dbReference>
<dbReference type="InterPro" id="IPR046338">
    <property type="entry name" value="GAIN_dom_sf"/>
</dbReference>
<evidence type="ECO:0000256" key="6">
    <source>
        <dbReference type="ARBA" id="ARBA00022958"/>
    </source>
</evidence>
<evidence type="ECO:0000256" key="11">
    <source>
        <dbReference type="ARBA" id="ARBA00023303"/>
    </source>
</evidence>
<dbReference type="GO" id="GO:0016020">
    <property type="term" value="C:membrane"/>
    <property type="evidence" value="ECO:0007669"/>
    <property type="project" value="UniProtKB-SubCell"/>
</dbReference>
<evidence type="ECO:0000256" key="1">
    <source>
        <dbReference type="ARBA" id="ARBA00004141"/>
    </source>
</evidence>
<feature type="transmembrane region" description="Helical" evidence="14">
    <location>
        <begin position="18"/>
        <end position="38"/>
    </location>
</feature>
<evidence type="ECO:0000256" key="8">
    <source>
        <dbReference type="ARBA" id="ARBA00023065"/>
    </source>
</evidence>
<keyword evidence="2" id="KW-0813">Transport</keyword>
<dbReference type="SMART" id="SM00303">
    <property type="entry name" value="GPS"/>
    <property type="match status" value="1"/>
</dbReference>
<dbReference type="SUPFAM" id="SSF81324">
    <property type="entry name" value="Voltage-gated potassium channels"/>
    <property type="match status" value="1"/>
</dbReference>
<evidence type="ECO:0000259" key="15">
    <source>
        <dbReference type="PROSITE" id="PS50221"/>
    </source>
</evidence>
<keyword evidence="3" id="KW-0633">Potassium transport</keyword>
<dbReference type="STRING" id="1890364.A0A2P6N6I8"/>
<evidence type="ECO:0000256" key="3">
    <source>
        <dbReference type="ARBA" id="ARBA00022538"/>
    </source>
</evidence>
<dbReference type="InterPro" id="IPR011009">
    <property type="entry name" value="Kinase-like_dom_sf"/>
</dbReference>
<keyword evidence="11 16" id="KW-0407">Ion channel</keyword>
<keyword evidence="10" id="KW-1015">Disulfide bond</keyword>
<evidence type="ECO:0000256" key="2">
    <source>
        <dbReference type="ARBA" id="ARBA00022448"/>
    </source>
</evidence>
<dbReference type="InterPro" id="IPR057244">
    <property type="entry name" value="GAIN_B"/>
</dbReference>
<comment type="caution">
    <text evidence="16">The sequence shown here is derived from an EMBL/GenBank/DDBJ whole genome shotgun (WGS) entry which is preliminary data.</text>
</comment>
<dbReference type="Gene3D" id="3.40.50.720">
    <property type="entry name" value="NAD(P)-binding Rossmann-like Domain"/>
    <property type="match status" value="1"/>
</dbReference>
<feature type="transmembrane region" description="Helical" evidence="14">
    <location>
        <begin position="156"/>
        <end position="177"/>
    </location>
</feature>
<evidence type="ECO:0000256" key="13">
    <source>
        <dbReference type="SAM" id="MobiDB-lite"/>
    </source>
</evidence>
<dbReference type="InterPro" id="IPR003929">
    <property type="entry name" value="K_chnl_BK_asu"/>
</dbReference>
<evidence type="ECO:0000256" key="7">
    <source>
        <dbReference type="ARBA" id="ARBA00022989"/>
    </source>
</evidence>
<dbReference type="Gene3D" id="1.10.287.70">
    <property type="match status" value="1"/>
</dbReference>
<evidence type="ECO:0000313" key="16">
    <source>
        <dbReference type="EMBL" id="PRP79571.1"/>
    </source>
</evidence>
<dbReference type="Pfam" id="PF22614">
    <property type="entry name" value="Slo-like_RCK"/>
    <property type="match status" value="1"/>
</dbReference>
<feature type="domain" description="GAIN-B" evidence="15">
    <location>
        <begin position="1387"/>
        <end position="1548"/>
    </location>
</feature>
<keyword evidence="5" id="KW-0631">Potassium channel</keyword>
<dbReference type="SUPFAM" id="SSF56112">
    <property type="entry name" value="Protein kinase-like (PK-like)"/>
    <property type="match status" value="1"/>
</dbReference>
<keyword evidence="4 14" id="KW-0812">Transmembrane</keyword>
<keyword evidence="6" id="KW-0630">Potassium</keyword>
<dbReference type="Pfam" id="PF07714">
    <property type="entry name" value="PK_Tyr_Ser-Thr"/>
    <property type="match status" value="1"/>
</dbReference>
<name>A0A2P6N6I8_9EUKA</name>
<dbReference type="Proteomes" id="UP000241769">
    <property type="component" value="Unassembled WGS sequence"/>
</dbReference>
<dbReference type="Pfam" id="PF03493">
    <property type="entry name" value="BK_channel_a"/>
    <property type="match status" value="1"/>
</dbReference>
<reference evidence="16 17" key="1">
    <citation type="journal article" date="2018" name="Genome Biol. Evol.">
        <title>Multiple Roots of Fruiting Body Formation in Amoebozoa.</title>
        <authorList>
            <person name="Hillmann F."/>
            <person name="Forbes G."/>
            <person name="Novohradska S."/>
            <person name="Ferling I."/>
            <person name="Riege K."/>
            <person name="Groth M."/>
            <person name="Westermann M."/>
            <person name="Marz M."/>
            <person name="Spaller T."/>
            <person name="Winckler T."/>
            <person name="Schaap P."/>
            <person name="Glockner G."/>
        </authorList>
    </citation>
    <scope>NUCLEOTIDE SEQUENCE [LARGE SCALE GENOMIC DNA]</scope>
    <source>
        <strain evidence="16 17">Jena</strain>
    </source>
</reference>
<dbReference type="InParanoid" id="A0A2P6N6I8"/>
<dbReference type="InterPro" id="IPR003148">
    <property type="entry name" value="RCK_N"/>
</dbReference>
<organism evidence="16 17">
    <name type="scientific">Planoprotostelium fungivorum</name>
    <dbReference type="NCBI Taxonomy" id="1890364"/>
    <lineage>
        <taxon>Eukaryota</taxon>
        <taxon>Amoebozoa</taxon>
        <taxon>Evosea</taxon>
        <taxon>Variosea</taxon>
        <taxon>Cavosteliida</taxon>
        <taxon>Cavosteliaceae</taxon>
        <taxon>Planoprotostelium</taxon>
    </lineage>
</organism>
<sequence>MDTIYTLLFTSNLLLESLIFMLIGLCGLAGVSILWRLIELSLERGVRGRKILIRLHKSFQVVISSYQNSFVALLIECITACLCFSSVCIFLYYVSQICKLVPRVEDSDSSNEEEIHRIFSFSFLIWLEFGISLWILSHFTVRYIEAARKVSFMFDVFAFADVCSCVPGLLGPLYGVYVYSFQYLRIVRLIQCLRFFLDFGAYHLSAWVRTVVDLGFVLGSLLFCSASILFVLENPVVTKGGQVMDFLDAIYTATVTLSTVGYGDVTPTSQSGKIGVMIIIACAIGVLPYFFGELINTLKAGSSRAYAVYRRKGHITVIARDSEPILSLLREIYHLDRRHMTRPFYAARVQILVGDPLKETSRGAISENPNQSSCTVSLQPIPGTQTTPVRNSDVLSDPTIPTEMYMKVAAVRRANDTVPIYVQTSRSHDKSLLSNLGVDVIMSTNDIRMGILAQATICPGFSAFVNNIVRSYKIPPSWLSMTQWEREYTWGACHEVHHVISLAPYHGLNYNETVEWIYERYNAVLIGLGFLKETENGRNKPPLLNPGPKSVITDRHTGIIIVRNRENVHRKVKIASTFIERERQVISDSFLYDLSQGQAVPTRPRSFGECLRESVEPLRLKRHVVVTGDRFHSMCDFVEKLRSYKLRETRDIVMLSPEVPTEAEWLDRLGYIQRVWFVRGNPTKIADLQRAGAYGASAAVILGHGAHDLDLLSADSKPIITFQHLIDGSCNPIIDLIHPSNSRFLNVGRQKEEDVSKHMVREFDTPHHGGHTFSGGSLNSLLAQSYFNPEVVPFLEQLVEGLAFSIVIREAYPGMVDRTYGQLFLSLLRDHHLICLGLYRSKPQRGVQSTSGQKVKLHMPGPFERYGVMNPHPDTILRSEDEVIVVISGDAEHGGGGSSHENSREKATPDRHMTIKTPGAWKDQEKSRPSRIRDKSVIQKGHLWIGCTRFCPFFDRGFALCVTNISIHTHILSRFYLLFSLLPMLLYAQNLTSLTSSPKVALNATNGPLRSSDGNWALYLGGPSAMLVSGSERQQTVWSIKISDGRLTLGLGSQQWKGGQSTDQPGNSTLTLEGGHIIVSWRNFSNNNETVTFKSSLIIGVSTPRPTSGGPVTINVTSADINCTRDTDLAPSYDIFQNISCSGTSFTGTLPPPPPGKSSRSIIIRTVTDEYLWFNYTYDPMVFQNIEQTSPLSIDVSIDDPGRDLNISLWRGGRSIHSQSFLANYTSSSFTLSSIDPTIPDGELQVIAVSDGMPSIATNFSYRQTRLEVDRVSYTLTGDTVIMSVMTLIVNPFDAKYVIYVSGVDLPGAQNLTFDYTFPLNLTLQPLVLINLTAGTYGDLNPLDPVQLTINDPDILVGRLLNTLNRERGQSILSVVDQVTSSILSRNITQFSAESTDVSIAAQMISQNDTAQLNFKNSTAACVIPQEVIQQVSNGDSKGVYAVLNRVSFNPLPDPNSFNIMGEVTGVSLYHHGREVRVQIAEKLIEIHVPLLQGHTIVDGMSCFYWSEDNDAWKSDGCSFSLSNNGSAICSCSHLTNFTVGVSLSSAQVQVEDRQLLDTSIVISIVVGAAVLITIFIIILFFVFKWKRDKTYGGDLELDSVFIPWEQVELHERLHESDNSVVYRGTFQGGHVALKSHKKGGDREREQRLYAYYGFTVSPTDEGYILLELANLGCLTTLFPSLTSIQILQIAMDISSAVGYLHEQSFSLKNLSVSNILVSSIETDEIKIKLCDLSEATQDTDTSLDISQFGYLLWEVQHQRRRDPAETVEWSYDLYTDVAERCLLSNHIDRPKMNQVTELLREKCIVTGVTRRRFNTPAPFQLDPMAETDDYQDKDM</sequence>
<comment type="subcellular location">
    <subcellularLocation>
        <location evidence="1">Membrane</location>
        <topology evidence="1">Multi-pass membrane protein</topology>
    </subcellularLocation>
</comment>
<dbReference type="GO" id="GO:0005267">
    <property type="term" value="F:potassium channel activity"/>
    <property type="evidence" value="ECO:0007669"/>
    <property type="project" value="UniProtKB-KW"/>
</dbReference>
<proteinExistence type="predicted"/>
<feature type="transmembrane region" description="Helical" evidence="14">
    <location>
        <begin position="211"/>
        <end position="231"/>
    </location>
</feature>
<feature type="region of interest" description="Disordered" evidence="13">
    <location>
        <begin position="890"/>
        <end position="915"/>
    </location>
</feature>
<dbReference type="InterPro" id="IPR001245">
    <property type="entry name" value="Ser-Thr/Tyr_kinase_cat_dom"/>
</dbReference>
<feature type="transmembrane region" description="Helical" evidence="14">
    <location>
        <begin position="115"/>
        <end position="136"/>
    </location>
</feature>
<evidence type="ECO:0000256" key="5">
    <source>
        <dbReference type="ARBA" id="ARBA00022826"/>
    </source>
</evidence>
<evidence type="ECO:0000256" key="14">
    <source>
        <dbReference type="SAM" id="Phobius"/>
    </source>
</evidence>
<dbReference type="OrthoDB" id="16572at2759"/>
<dbReference type="PANTHER" id="PTHR10027:SF10">
    <property type="entry name" value="SLOWPOKE 2, ISOFORM D"/>
    <property type="match status" value="1"/>
</dbReference>
<dbReference type="PANTHER" id="PTHR10027">
    <property type="entry name" value="CALCIUM-ACTIVATED POTASSIUM CHANNEL ALPHA CHAIN"/>
    <property type="match status" value="1"/>
</dbReference>
<protein>
    <submittedName>
        <fullName evidence="16">Calcium-activated BK potassium channel, alpha subunit</fullName>
    </submittedName>
</protein>
<feature type="region of interest" description="Disordered" evidence="13">
    <location>
        <begin position="1817"/>
        <end position="1836"/>
    </location>
</feature>
<comment type="catalytic activity">
    <reaction evidence="12">
        <text>K(+)(in) = K(+)(out)</text>
        <dbReference type="Rhea" id="RHEA:29463"/>
        <dbReference type="ChEBI" id="CHEBI:29103"/>
    </reaction>
</comment>
<gene>
    <name evidence="16" type="ORF">PROFUN_12832</name>
</gene>
<dbReference type="GO" id="GO:0004672">
    <property type="term" value="F:protein kinase activity"/>
    <property type="evidence" value="ECO:0007669"/>
    <property type="project" value="InterPro"/>
</dbReference>
<feature type="compositionally biased region" description="Basic and acidic residues" evidence="13">
    <location>
        <begin position="901"/>
        <end position="913"/>
    </location>
</feature>
<evidence type="ECO:0000256" key="10">
    <source>
        <dbReference type="ARBA" id="ARBA00023157"/>
    </source>
</evidence>
<accession>A0A2P6N6I8</accession>